<evidence type="ECO:0000256" key="1">
    <source>
        <dbReference type="SAM" id="MobiDB-lite"/>
    </source>
</evidence>
<evidence type="ECO:0000313" key="4">
    <source>
        <dbReference type="Proteomes" id="UP001597483"/>
    </source>
</evidence>
<dbReference type="EMBL" id="JBHUKS010000004">
    <property type="protein sequence ID" value="MFD2467224.1"/>
    <property type="molecule type" value="Genomic_DNA"/>
</dbReference>
<keyword evidence="3" id="KW-0378">Hydrolase</keyword>
<feature type="region of interest" description="Disordered" evidence="1">
    <location>
        <begin position="130"/>
        <end position="150"/>
    </location>
</feature>
<reference evidence="4" key="1">
    <citation type="journal article" date="2019" name="Int. J. Syst. Evol. Microbiol.">
        <title>The Global Catalogue of Microorganisms (GCM) 10K type strain sequencing project: providing services to taxonomists for standard genome sequencing and annotation.</title>
        <authorList>
            <consortium name="The Broad Institute Genomics Platform"/>
            <consortium name="The Broad Institute Genome Sequencing Center for Infectious Disease"/>
            <person name="Wu L."/>
            <person name="Ma J."/>
        </authorList>
    </citation>
    <scope>NUCLEOTIDE SEQUENCE [LARGE SCALE GENOMIC DNA]</scope>
    <source>
        <strain evidence="4">CGMCC 4.7641</strain>
    </source>
</reference>
<protein>
    <submittedName>
        <fullName evidence="3">Alpha/beta fold hydrolase</fullName>
    </submittedName>
</protein>
<accession>A0ABW5H3B1</accession>
<feature type="domain" description="AB hydrolase-1" evidence="2">
    <location>
        <begin position="6"/>
        <end position="206"/>
    </location>
</feature>
<keyword evidence="4" id="KW-1185">Reference proteome</keyword>
<dbReference type="Proteomes" id="UP001597483">
    <property type="component" value="Unassembled WGS sequence"/>
</dbReference>
<sequence length="217" mass="23417">MATFALIHGGGGSGWDWHLVAARLKESGHDVVAPDLPIEDPQAAWADFTDTVVSAIGDADEVVVVGHSYGGFTVPLVAERVNARLLVFVAGMVPAPGEAPGEWWGNVGFESAEGLSTTEQFMADVPAELAEENERRGRDQNSAEYSVPWPGERLPDVPTKVLLFRDDRFFAADLLRRVARERLGVASDEMAGSHLALLSRPDELADRLMAYYATVAG</sequence>
<dbReference type="PANTHER" id="PTHR37017:SF11">
    <property type="entry name" value="ESTERASE_LIPASE_THIOESTERASE DOMAIN-CONTAINING PROTEIN"/>
    <property type="match status" value="1"/>
</dbReference>
<dbReference type="GO" id="GO:0016787">
    <property type="term" value="F:hydrolase activity"/>
    <property type="evidence" value="ECO:0007669"/>
    <property type="project" value="UniProtKB-KW"/>
</dbReference>
<proteinExistence type="predicted"/>
<dbReference type="InterPro" id="IPR000073">
    <property type="entry name" value="AB_hydrolase_1"/>
</dbReference>
<evidence type="ECO:0000259" key="2">
    <source>
        <dbReference type="Pfam" id="PF12697"/>
    </source>
</evidence>
<evidence type="ECO:0000313" key="3">
    <source>
        <dbReference type="EMBL" id="MFD2467224.1"/>
    </source>
</evidence>
<feature type="compositionally biased region" description="Basic and acidic residues" evidence="1">
    <location>
        <begin position="132"/>
        <end position="141"/>
    </location>
</feature>
<dbReference type="Pfam" id="PF12697">
    <property type="entry name" value="Abhydrolase_6"/>
    <property type="match status" value="1"/>
</dbReference>
<dbReference type="RefSeq" id="WP_378301683.1">
    <property type="nucleotide sequence ID" value="NZ_JBHUKS010000004.1"/>
</dbReference>
<organism evidence="3 4">
    <name type="scientific">Amycolatopsis silviterrae</name>
    <dbReference type="NCBI Taxonomy" id="1656914"/>
    <lineage>
        <taxon>Bacteria</taxon>
        <taxon>Bacillati</taxon>
        <taxon>Actinomycetota</taxon>
        <taxon>Actinomycetes</taxon>
        <taxon>Pseudonocardiales</taxon>
        <taxon>Pseudonocardiaceae</taxon>
        <taxon>Amycolatopsis</taxon>
    </lineage>
</organism>
<dbReference type="SUPFAM" id="SSF53474">
    <property type="entry name" value="alpha/beta-Hydrolases"/>
    <property type="match status" value="1"/>
</dbReference>
<dbReference type="Gene3D" id="3.40.50.1820">
    <property type="entry name" value="alpha/beta hydrolase"/>
    <property type="match status" value="1"/>
</dbReference>
<comment type="caution">
    <text evidence="3">The sequence shown here is derived from an EMBL/GenBank/DDBJ whole genome shotgun (WGS) entry which is preliminary data.</text>
</comment>
<dbReference type="PANTHER" id="PTHR37017">
    <property type="entry name" value="AB HYDROLASE-1 DOMAIN-CONTAINING PROTEIN-RELATED"/>
    <property type="match status" value="1"/>
</dbReference>
<dbReference type="InterPro" id="IPR029058">
    <property type="entry name" value="AB_hydrolase_fold"/>
</dbReference>
<name>A0ABW5H3B1_9PSEU</name>
<gene>
    <name evidence="3" type="ORF">ACFSVL_07465</name>
</gene>
<dbReference type="InterPro" id="IPR052897">
    <property type="entry name" value="Sec-Metab_Biosynth_Hydrolase"/>
</dbReference>